<dbReference type="Gene3D" id="1.10.630.10">
    <property type="entry name" value="Cytochrome P450"/>
    <property type="match status" value="1"/>
</dbReference>
<comment type="caution">
    <text evidence="2">The sequence shown here is derived from an EMBL/GenBank/DDBJ whole genome shotgun (WGS) entry which is preliminary data.</text>
</comment>
<keyword evidence="1" id="KW-1133">Transmembrane helix</keyword>
<dbReference type="Proteomes" id="UP001472677">
    <property type="component" value="Unassembled WGS sequence"/>
</dbReference>
<dbReference type="EMBL" id="JBBPBM010000001">
    <property type="protein sequence ID" value="KAK8601662.1"/>
    <property type="molecule type" value="Genomic_DNA"/>
</dbReference>
<evidence type="ECO:0008006" key="4">
    <source>
        <dbReference type="Google" id="ProtNLM"/>
    </source>
</evidence>
<keyword evidence="1" id="KW-0812">Transmembrane</keyword>
<gene>
    <name evidence="2" type="ORF">V6N12_051491</name>
</gene>
<accession>A0ABR2GFI0</accession>
<dbReference type="InterPro" id="IPR036396">
    <property type="entry name" value="Cyt_P450_sf"/>
</dbReference>
<protein>
    <recommendedName>
        <fullName evidence="4">Cytochrome P450</fullName>
    </recommendedName>
</protein>
<evidence type="ECO:0000313" key="3">
    <source>
        <dbReference type="Proteomes" id="UP001472677"/>
    </source>
</evidence>
<keyword evidence="3" id="KW-1185">Reference proteome</keyword>
<sequence length="179" mass="20235">MNYPQIEQKIISEISTVLRESRGQDTKKWLGQPLVFEEAENLIYLKAALAETLRLYPLVPGDFKHVMQYVHSRRINYDIFNIFSSKNGDWPRVCLGERLGLPTNEVCSLCYSALLPAFTSSRTLGGAEDVSHSIHEERHSCLLAAVPTSIVDGQIWVIRVNTVYLIIKLFCLLVLIADA</sequence>
<organism evidence="2 3">
    <name type="scientific">Hibiscus sabdariffa</name>
    <name type="common">roselle</name>
    <dbReference type="NCBI Taxonomy" id="183260"/>
    <lineage>
        <taxon>Eukaryota</taxon>
        <taxon>Viridiplantae</taxon>
        <taxon>Streptophyta</taxon>
        <taxon>Embryophyta</taxon>
        <taxon>Tracheophyta</taxon>
        <taxon>Spermatophyta</taxon>
        <taxon>Magnoliopsida</taxon>
        <taxon>eudicotyledons</taxon>
        <taxon>Gunneridae</taxon>
        <taxon>Pentapetalae</taxon>
        <taxon>rosids</taxon>
        <taxon>malvids</taxon>
        <taxon>Malvales</taxon>
        <taxon>Malvaceae</taxon>
        <taxon>Malvoideae</taxon>
        <taxon>Hibiscus</taxon>
    </lineage>
</organism>
<name>A0ABR2GFI0_9ROSI</name>
<reference evidence="2 3" key="1">
    <citation type="journal article" date="2024" name="G3 (Bethesda)">
        <title>Genome assembly of Hibiscus sabdariffa L. provides insights into metabolisms of medicinal natural products.</title>
        <authorList>
            <person name="Kim T."/>
        </authorList>
    </citation>
    <scope>NUCLEOTIDE SEQUENCE [LARGE SCALE GENOMIC DNA]</scope>
    <source>
        <strain evidence="2">TK-2024</strain>
        <tissue evidence="2">Old leaves</tissue>
    </source>
</reference>
<dbReference type="Pfam" id="PF00067">
    <property type="entry name" value="p450"/>
    <property type="match status" value="1"/>
</dbReference>
<proteinExistence type="predicted"/>
<dbReference type="SUPFAM" id="SSF48264">
    <property type="entry name" value="Cytochrome P450"/>
    <property type="match status" value="1"/>
</dbReference>
<evidence type="ECO:0000313" key="2">
    <source>
        <dbReference type="EMBL" id="KAK8601662.1"/>
    </source>
</evidence>
<evidence type="ECO:0000256" key="1">
    <source>
        <dbReference type="SAM" id="Phobius"/>
    </source>
</evidence>
<feature type="transmembrane region" description="Helical" evidence="1">
    <location>
        <begin position="156"/>
        <end position="177"/>
    </location>
</feature>
<keyword evidence="1" id="KW-0472">Membrane</keyword>
<dbReference type="InterPro" id="IPR001128">
    <property type="entry name" value="Cyt_P450"/>
</dbReference>